<evidence type="ECO:0000313" key="2">
    <source>
        <dbReference type="Proteomes" id="UP001345963"/>
    </source>
</evidence>
<keyword evidence="2" id="KW-1185">Reference proteome</keyword>
<evidence type="ECO:0000313" key="1">
    <source>
        <dbReference type="EMBL" id="MED6262085.1"/>
    </source>
</evidence>
<reference evidence="1 2" key="1">
    <citation type="submission" date="2021-07" db="EMBL/GenBank/DDBJ databases">
        <authorList>
            <person name="Palmer J.M."/>
        </authorList>
    </citation>
    <scope>NUCLEOTIDE SEQUENCE [LARGE SCALE GENOMIC DNA]</scope>
    <source>
        <strain evidence="1 2">AT_MEX2019</strain>
        <tissue evidence="1">Muscle</tissue>
    </source>
</reference>
<dbReference type="EMBL" id="JAHUTI010091478">
    <property type="protein sequence ID" value="MED6262085.1"/>
    <property type="molecule type" value="Genomic_DNA"/>
</dbReference>
<organism evidence="1 2">
    <name type="scientific">Ataeniobius toweri</name>
    <dbReference type="NCBI Taxonomy" id="208326"/>
    <lineage>
        <taxon>Eukaryota</taxon>
        <taxon>Metazoa</taxon>
        <taxon>Chordata</taxon>
        <taxon>Craniata</taxon>
        <taxon>Vertebrata</taxon>
        <taxon>Euteleostomi</taxon>
        <taxon>Actinopterygii</taxon>
        <taxon>Neopterygii</taxon>
        <taxon>Teleostei</taxon>
        <taxon>Neoteleostei</taxon>
        <taxon>Acanthomorphata</taxon>
        <taxon>Ovalentaria</taxon>
        <taxon>Atherinomorphae</taxon>
        <taxon>Cyprinodontiformes</taxon>
        <taxon>Goodeidae</taxon>
        <taxon>Ataeniobius</taxon>
    </lineage>
</organism>
<name>A0ABU7CIL6_9TELE</name>
<accession>A0ABU7CIL6</accession>
<dbReference type="Proteomes" id="UP001345963">
    <property type="component" value="Unassembled WGS sequence"/>
</dbReference>
<comment type="caution">
    <text evidence="1">The sequence shown here is derived from an EMBL/GenBank/DDBJ whole genome shotgun (WGS) entry which is preliminary data.</text>
</comment>
<protein>
    <submittedName>
        <fullName evidence="1">Uncharacterized protein</fullName>
    </submittedName>
</protein>
<gene>
    <name evidence="1" type="ORF">ATANTOWER_014212</name>
</gene>
<proteinExistence type="predicted"/>
<sequence length="78" mass="8991">MRDPHTGRGGCRLCGWLEEVVPTNHRLTLTSHCCFLTALPEDRPHFQVWMQFPQAPSDLYHCVLPWSAAQSPHLILHF</sequence>